<keyword evidence="1" id="KW-0863">Zinc-finger</keyword>
<dbReference type="SMART" id="SM00343">
    <property type="entry name" value="ZnF_C2HC"/>
    <property type="match status" value="1"/>
</dbReference>
<dbReference type="GO" id="GO:0008270">
    <property type="term" value="F:zinc ion binding"/>
    <property type="evidence" value="ECO:0007669"/>
    <property type="project" value="UniProtKB-KW"/>
</dbReference>
<dbReference type="PANTHER" id="PTHR37984">
    <property type="entry name" value="PROTEIN CBG26694"/>
    <property type="match status" value="1"/>
</dbReference>
<dbReference type="PROSITE" id="PS50158">
    <property type="entry name" value="ZF_CCHC"/>
    <property type="match status" value="1"/>
</dbReference>
<feature type="domain" description="CCHC-type" evidence="2">
    <location>
        <begin position="243"/>
        <end position="257"/>
    </location>
</feature>
<reference evidence="3" key="1">
    <citation type="submission" date="2022-06" db="EMBL/GenBank/DDBJ databases">
        <authorList>
            <person name="Berger JAMES D."/>
            <person name="Berger JAMES D."/>
        </authorList>
    </citation>
    <scope>NUCLEOTIDE SEQUENCE [LARGE SCALE GENOMIC DNA]</scope>
</reference>
<proteinExistence type="predicted"/>
<keyword evidence="3" id="KW-1185">Reference proteome</keyword>
<organism evidence="3 4">
    <name type="scientific">Schistosoma rodhaini</name>
    <dbReference type="NCBI Taxonomy" id="6188"/>
    <lineage>
        <taxon>Eukaryota</taxon>
        <taxon>Metazoa</taxon>
        <taxon>Spiralia</taxon>
        <taxon>Lophotrochozoa</taxon>
        <taxon>Platyhelminthes</taxon>
        <taxon>Trematoda</taxon>
        <taxon>Digenea</taxon>
        <taxon>Strigeidida</taxon>
        <taxon>Schistosomatoidea</taxon>
        <taxon>Schistosomatidae</taxon>
        <taxon>Schistosoma</taxon>
    </lineage>
</organism>
<evidence type="ECO:0000259" key="2">
    <source>
        <dbReference type="PROSITE" id="PS50158"/>
    </source>
</evidence>
<reference evidence="4" key="2">
    <citation type="submission" date="2023-11" db="UniProtKB">
        <authorList>
            <consortium name="WormBaseParasite"/>
        </authorList>
    </citation>
    <scope>IDENTIFICATION</scope>
</reference>
<dbReference type="InterPro" id="IPR001878">
    <property type="entry name" value="Znf_CCHC"/>
</dbReference>
<name>A0AA85FP04_9TREM</name>
<dbReference type="WBParaSite" id="SRDH1_60030.2">
    <property type="protein sequence ID" value="SRDH1_60030.2"/>
    <property type="gene ID" value="SRDH1_60030"/>
</dbReference>
<evidence type="ECO:0000256" key="1">
    <source>
        <dbReference type="PROSITE-ProRule" id="PRU00047"/>
    </source>
</evidence>
<sequence>MERLDINSDFNAFEEYMERFEIWALTKEDDEDFNIVAHFPTFIGQEAYSLLKTLTYPDKPISLPYTTLKELLLNHVKCTSFECRERAKFHKMIRQNYQKVKDFILELQRQAAKCNFGDKLHVHLSDRLIAGINISGLEKELLKMPNCSFQDARTACINYEPVNELDIQSMKISNTLLSRHDEIQSQGRPNLRSFNRDFYSRENMKDDSTRDCQGSNRGESNFGKFLSCGKFHSRNSCAFRNAKCFNCGEAGHIQSVCNTMLHFALSLSRSGITLYNSSDLNETQSHCETKIPNQPTDQISHVIVPNMVCHNDSHTSDEISYNSENKMLNESNHDQKPDSLLVDADFSNDPLFSNETLNQFEENISEKSNSDIISSVSGPHNQFISNDIPNECEKYVPNELNSSHISDVIVPDVGYSYEQCMLNRIPSQGYDESEGIAKFTEIIREAVCPEVKFTQVGNPNQVQDYPNEYEADECFLSDCFAGKSRLVESHVLITYINAYPFVYSNMNNKKNMYHNFYSSQSHMMEYLKLYISVYLQILTYSSRCVRFEKILQVGNVILAKTLRSKDPTLFRGGGYCWKVYDANSKYQWFHYTTDMLIVYNSRTQVSLFQFPLLILILMSAF</sequence>
<protein>
    <recommendedName>
        <fullName evidence="2">CCHC-type domain-containing protein</fullName>
    </recommendedName>
</protein>
<dbReference type="AlphaFoldDB" id="A0AA85FP04"/>
<accession>A0AA85FP04</accession>
<evidence type="ECO:0000313" key="3">
    <source>
        <dbReference type="Proteomes" id="UP000050792"/>
    </source>
</evidence>
<evidence type="ECO:0000313" key="4">
    <source>
        <dbReference type="WBParaSite" id="SRDH1_60030.2"/>
    </source>
</evidence>
<dbReference type="PANTHER" id="PTHR37984:SF5">
    <property type="entry name" value="PROTEIN NYNRIN-LIKE"/>
    <property type="match status" value="1"/>
</dbReference>
<dbReference type="InterPro" id="IPR050951">
    <property type="entry name" value="Retrovirus_Pol_polyprotein"/>
</dbReference>
<keyword evidence="1" id="KW-0479">Metal-binding</keyword>
<keyword evidence="1" id="KW-0862">Zinc</keyword>
<dbReference type="Proteomes" id="UP000050792">
    <property type="component" value="Unassembled WGS sequence"/>
</dbReference>
<dbReference type="GO" id="GO:0003676">
    <property type="term" value="F:nucleic acid binding"/>
    <property type="evidence" value="ECO:0007669"/>
    <property type="project" value="InterPro"/>
</dbReference>